<dbReference type="SUPFAM" id="SSF102645">
    <property type="entry name" value="CoaB-like"/>
    <property type="match status" value="1"/>
</dbReference>
<feature type="region of interest" description="Phosphopantothenoylcysteine decarboxylase" evidence="3">
    <location>
        <begin position="1"/>
        <end position="193"/>
    </location>
</feature>
<keyword evidence="3 4" id="KW-0288">FMN</keyword>
<dbReference type="InterPro" id="IPR003382">
    <property type="entry name" value="Flavoprotein"/>
</dbReference>
<feature type="region of interest" description="Phosphopantothenate--cysteine ligase" evidence="3">
    <location>
        <begin position="194"/>
        <end position="429"/>
    </location>
</feature>
<proteinExistence type="inferred from homology"/>
<feature type="binding site" evidence="3">
    <location>
        <position position="310"/>
    </location>
    <ligand>
        <name>CTP</name>
        <dbReference type="ChEBI" id="CHEBI:37563"/>
    </ligand>
</feature>
<feature type="active site" description="Proton donor" evidence="3">
    <location>
        <position position="159"/>
    </location>
</feature>
<dbReference type="NCBIfam" id="TIGR00521">
    <property type="entry name" value="coaBC_dfp"/>
    <property type="match status" value="1"/>
</dbReference>
<evidence type="ECO:0000313" key="7">
    <source>
        <dbReference type="EMBL" id="TLD97245.1"/>
    </source>
</evidence>
<dbReference type="GO" id="GO:0015941">
    <property type="term" value="P:pantothenate catabolic process"/>
    <property type="evidence" value="ECO:0007669"/>
    <property type="project" value="InterPro"/>
</dbReference>
<dbReference type="EC" id="4.1.1.36" evidence="3"/>
<dbReference type="PANTHER" id="PTHR14359">
    <property type="entry name" value="HOMO-OLIGOMERIC FLAVIN CONTAINING CYS DECARBOXYLASE FAMILY"/>
    <property type="match status" value="1"/>
</dbReference>
<dbReference type="AlphaFoldDB" id="A0A4U8TBH9"/>
<keyword evidence="1 3" id="KW-0210">Decarboxylase</keyword>
<keyword evidence="3" id="KW-0511">Multifunctional enzyme</keyword>
<evidence type="ECO:0000256" key="1">
    <source>
        <dbReference type="ARBA" id="ARBA00022793"/>
    </source>
</evidence>
<name>A0A4U8TBH9_9HELI</name>
<feature type="binding site" evidence="3">
    <location>
        <position position="373"/>
    </location>
    <ligand>
        <name>CTP</name>
        <dbReference type="ChEBI" id="CHEBI:37563"/>
    </ligand>
</feature>
<accession>A0A4U8TBH9</accession>
<keyword evidence="3" id="KW-0479">Metal-binding</keyword>
<comment type="catalytic activity">
    <reaction evidence="3 4">
        <text>N-[(R)-4-phosphopantothenoyl]-L-cysteine + H(+) = (R)-4'-phosphopantetheine + CO2</text>
        <dbReference type="Rhea" id="RHEA:16793"/>
        <dbReference type="ChEBI" id="CHEBI:15378"/>
        <dbReference type="ChEBI" id="CHEBI:16526"/>
        <dbReference type="ChEBI" id="CHEBI:59458"/>
        <dbReference type="ChEBI" id="CHEBI:61723"/>
        <dbReference type="EC" id="4.1.1.36"/>
    </reaction>
</comment>
<dbReference type="Gene3D" id="3.40.50.1950">
    <property type="entry name" value="Flavin prenyltransferase-like"/>
    <property type="match status" value="1"/>
</dbReference>
<organism evidence="7 8">
    <name type="scientific">Helicobacter jaachi</name>
    <dbReference type="NCBI Taxonomy" id="1677920"/>
    <lineage>
        <taxon>Bacteria</taxon>
        <taxon>Pseudomonadati</taxon>
        <taxon>Campylobacterota</taxon>
        <taxon>Epsilonproteobacteria</taxon>
        <taxon>Campylobacterales</taxon>
        <taxon>Helicobacteraceae</taxon>
        <taxon>Helicobacter</taxon>
    </lineage>
</organism>
<sequence>MRPIFTHQKILILISGSIAAYKILDCISQLRKYGAHIKVVMSSEACKFVQPLSFEALSGNVVLCEHNQSWSNDVNHIGYAKWADVVLVAPASANTIAKIAIGAADNVLLATLLASQAKKIIAPAMNTTMLYAPQTQENLHKLAGLGYEIIPPRAGLLACGDEGEGALANVQEIIFRLGRILHTKTRSLWHNRAVIVTGGGSKESIDCVRYISNYSSGKQASYLAIALYMLGAQVKLIASSALELPLGVEYVQVQSVQDYARATNEALNVRLDSINAKNADSKTSKTRPKASHSLDKAHKHIVFMAAALADYAPRFYNGKLKKQQVGDVLKLQCFKTPDVLDSIPAHSAFKIGFKAESDEASAQDYARDMLAKKHCDMVCLNVIGADNPFGSEENHIQIITQNNIQAVSGSKFDVSLAIASAFERFYDEL</sequence>
<dbReference type="InterPro" id="IPR005252">
    <property type="entry name" value="CoaBC"/>
</dbReference>
<gene>
    <name evidence="3 7" type="primary">coaBC</name>
    <name evidence="7" type="ORF">LS71_000325</name>
</gene>
<comment type="cofactor">
    <cofactor evidence="3">
        <name>Mg(2+)</name>
        <dbReference type="ChEBI" id="CHEBI:18420"/>
    </cofactor>
</comment>
<evidence type="ECO:0000256" key="3">
    <source>
        <dbReference type="HAMAP-Rule" id="MF_02225"/>
    </source>
</evidence>
<dbReference type="HAMAP" id="MF_02225">
    <property type="entry name" value="CoaBC"/>
    <property type="match status" value="1"/>
</dbReference>
<evidence type="ECO:0000313" key="8">
    <source>
        <dbReference type="Proteomes" id="UP000029733"/>
    </source>
</evidence>
<dbReference type="PANTHER" id="PTHR14359:SF6">
    <property type="entry name" value="PHOSPHOPANTOTHENOYLCYSTEINE DECARBOXYLASE"/>
    <property type="match status" value="1"/>
</dbReference>
<comment type="pathway">
    <text evidence="3 4">Cofactor biosynthesis; coenzyme A biosynthesis; CoA from (R)-pantothenate: step 3/5.</text>
</comment>
<keyword evidence="8" id="KW-1185">Reference proteome</keyword>
<evidence type="ECO:0000256" key="4">
    <source>
        <dbReference type="RuleBase" id="RU364078"/>
    </source>
</evidence>
<dbReference type="Gene3D" id="3.40.50.10300">
    <property type="entry name" value="CoaB-like"/>
    <property type="match status" value="1"/>
</dbReference>
<dbReference type="GO" id="GO:0015937">
    <property type="term" value="P:coenzyme A biosynthetic process"/>
    <property type="evidence" value="ECO:0007669"/>
    <property type="project" value="UniProtKB-UniRule"/>
</dbReference>
<comment type="catalytic activity">
    <reaction evidence="3 4">
        <text>(R)-4'-phosphopantothenate + L-cysteine + CTP = N-[(R)-4-phosphopantothenoyl]-L-cysteine + CMP + diphosphate + H(+)</text>
        <dbReference type="Rhea" id="RHEA:19397"/>
        <dbReference type="ChEBI" id="CHEBI:10986"/>
        <dbReference type="ChEBI" id="CHEBI:15378"/>
        <dbReference type="ChEBI" id="CHEBI:33019"/>
        <dbReference type="ChEBI" id="CHEBI:35235"/>
        <dbReference type="ChEBI" id="CHEBI:37563"/>
        <dbReference type="ChEBI" id="CHEBI:59458"/>
        <dbReference type="ChEBI" id="CHEBI:60377"/>
        <dbReference type="EC" id="6.3.2.5"/>
    </reaction>
</comment>
<comment type="caution">
    <text evidence="7">The sequence shown here is derived from an EMBL/GenBank/DDBJ whole genome shotgun (WGS) entry which is preliminary data.</text>
</comment>
<reference evidence="7 8" key="1">
    <citation type="journal article" date="2014" name="Genome Announc.">
        <title>Draft genome sequences of eight enterohepatic helicobacter species isolated from both laboratory and wild rodents.</title>
        <authorList>
            <person name="Sheh A."/>
            <person name="Shen Z."/>
            <person name="Fox J.G."/>
        </authorList>
    </citation>
    <scope>NUCLEOTIDE SEQUENCE [LARGE SCALE GENOMIC DNA]</scope>
    <source>
        <strain evidence="7 8">MIT 09-6949</strain>
    </source>
</reference>
<feature type="domain" description="DNA/pantothenate metabolism flavoprotein C-terminal" evidence="6">
    <location>
        <begin position="190"/>
        <end position="268"/>
    </location>
</feature>
<dbReference type="InterPro" id="IPR007085">
    <property type="entry name" value="DNA/pantothenate-metab_flavo_C"/>
</dbReference>
<keyword evidence="3" id="KW-0460">Magnesium</keyword>
<dbReference type="STRING" id="1677920.LS71_01395"/>
<dbReference type="UniPathway" id="UPA00241">
    <property type="reaction ID" value="UER00353"/>
</dbReference>
<dbReference type="RefSeq" id="WP_034352618.1">
    <property type="nucleotide sequence ID" value="NZ_JRPR02000001.1"/>
</dbReference>
<protein>
    <recommendedName>
        <fullName evidence="3">Coenzyme A biosynthesis bifunctional protein CoaBC</fullName>
    </recommendedName>
    <alternativeName>
        <fullName evidence="3">DNA/pantothenate metabolism flavoprotein</fullName>
    </alternativeName>
    <alternativeName>
        <fullName evidence="3">Phosphopantothenoylcysteine synthetase/decarboxylase</fullName>
        <shortName evidence="3">PPCS-PPCDC</shortName>
    </alternativeName>
    <domain>
        <recommendedName>
            <fullName evidence="3">Phosphopantothenoylcysteine decarboxylase</fullName>
            <shortName evidence="3">PPC decarboxylase</shortName>
            <shortName evidence="3">PPC-DC</shortName>
            <ecNumber evidence="3">4.1.1.36</ecNumber>
        </recommendedName>
        <alternativeName>
            <fullName evidence="3">CoaC</fullName>
        </alternativeName>
    </domain>
    <domain>
        <recommendedName>
            <fullName evidence="3">Phosphopantothenate--cysteine ligase</fullName>
            <ecNumber evidence="3">6.3.2.5</ecNumber>
        </recommendedName>
        <alternativeName>
            <fullName evidence="3">CoaB</fullName>
        </alternativeName>
        <alternativeName>
            <fullName evidence="3">Phosphopantothenoylcysteine synthetase</fullName>
            <shortName evidence="3">PPC synthetase</shortName>
            <shortName evidence="3">PPC-S</shortName>
        </alternativeName>
    </domain>
</protein>
<comment type="caution">
    <text evidence="3">Lacks conserved residue(s) required for the propagation of feature annotation.</text>
</comment>
<keyword evidence="3 4" id="KW-0436">Ligase</keyword>
<dbReference type="Pfam" id="PF04127">
    <property type="entry name" value="DFP"/>
    <property type="match status" value="2"/>
</dbReference>
<evidence type="ECO:0000256" key="2">
    <source>
        <dbReference type="ARBA" id="ARBA00023239"/>
    </source>
</evidence>
<dbReference type="Pfam" id="PF02441">
    <property type="entry name" value="Flavoprotein"/>
    <property type="match status" value="1"/>
</dbReference>
<comment type="similarity">
    <text evidence="3 4">In the C-terminal section; belongs to the PPC synthetase family.</text>
</comment>
<dbReference type="SUPFAM" id="SSF52507">
    <property type="entry name" value="Homo-oligomeric flavin-containing Cys decarboxylases, HFCD"/>
    <property type="match status" value="1"/>
</dbReference>
<dbReference type="EMBL" id="JRPR02000001">
    <property type="protein sequence ID" value="TLD97245.1"/>
    <property type="molecule type" value="Genomic_DNA"/>
</dbReference>
<feature type="domain" description="DNA/pantothenate metabolism flavoprotein C-terminal" evidence="6">
    <location>
        <begin position="298"/>
        <end position="420"/>
    </location>
</feature>
<feature type="domain" description="Flavoprotein" evidence="5">
    <location>
        <begin position="9"/>
        <end position="173"/>
    </location>
</feature>
<comment type="similarity">
    <text evidence="3 4">In the N-terminal section; belongs to the HFCD (homo-oligomeric flavin containing Cys decarboxylase) superfamily.</text>
</comment>
<comment type="cofactor">
    <cofactor evidence="3">
        <name>FMN</name>
        <dbReference type="ChEBI" id="CHEBI:58210"/>
    </cofactor>
    <text evidence="3">Binds 1 FMN per subunit.</text>
</comment>
<comment type="pathway">
    <text evidence="3 4">Cofactor biosynthesis; coenzyme A biosynthesis; CoA from (R)-pantothenate: step 2/5.</text>
</comment>
<dbReference type="GO" id="GO:0004632">
    <property type="term" value="F:phosphopantothenate--cysteine ligase activity"/>
    <property type="evidence" value="ECO:0007669"/>
    <property type="project" value="UniProtKB-UniRule"/>
</dbReference>
<feature type="binding site" evidence="3">
    <location>
        <position position="319"/>
    </location>
    <ligand>
        <name>CTP</name>
        <dbReference type="ChEBI" id="CHEBI:37563"/>
    </ligand>
</feature>
<dbReference type="GO" id="GO:0046872">
    <property type="term" value="F:metal ion binding"/>
    <property type="evidence" value="ECO:0007669"/>
    <property type="project" value="UniProtKB-KW"/>
</dbReference>
<comment type="function">
    <text evidence="4">Catalyzes two steps in the biosynthesis of coenzyme A. In the first step cysteine is conjugated to 4'-phosphopantothenate to form 4-phosphopantothenoylcysteine, in the latter compound is decarboxylated to form 4'-phosphopantotheine.</text>
</comment>
<dbReference type="OrthoDB" id="9802554at2"/>
<dbReference type="EC" id="6.3.2.5" evidence="3"/>
<keyword evidence="2 3" id="KW-0456">Lyase</keyword>
<dbReference type="Proteomes" id="UP000029733">
    <property type="component" value="Unassembled WGS sequence"/>
</dbReference>
<dbReference type="GO" id="GO:0071513">
    <property type="term" value="C:phosphopantothenoylcysteine decarboxylase complex"/>
    <property type="evidence" value="ECO:0007669"/>
    <property type="project" value="TreeGrafter"/>
</dbReference>
<dbReference type="InterPro" id="IPR035929">
    <property type="entry name" value="CoaB-like_sf"/>
</dbReference>
<dbReference type="InterPro" id="IPR036551">
    <property type="entry name" value="Flavin_trans-like"/>
</dbReference>
<dbReference type="GO" id="GO:0004633">
    <property type="term" value="F:phosphopantothenoylcysteine decarboxylase activity"/>
    <property type="evidence" value="ECO:0007669"/>
    <property type="project" value="UniProtKB-UniRule"/>
</dbReference>
<dbReference type="GO" id="GO:0010181">
    <property type="term" value="F:FMN binding"/>
    <property type="evidence" value="ECO:0007669"/>
    <property type="project" value="UniProtKB-UniRule"/>
</dbReference>
<evidence type="ECO:0000259" key="5">
    <source>
        <dbReference type="Pfam" id="PF02441"/>
    </source>
</evidence>
<keyword evidence="3 4" id="KW-0285">Flavoprotein</keyword>
<feature type="binding site" evidence="3">
    <location>
        <begin position="337"/>
        <end position="340"/>
    </location>
    <ligand>
        <name>CTP</name>
        <dbReference type="ChEBI" id="CHEBI:37563"/>
    </ligand>
</feature>
<comment type="function">
    <text evidence="3">Catalyzes two sequential steps in the biosynthesis of coenzyme A. In the first step cysteine is conjugated to 4'-phosphopantothenate to form 4-phosphopantothenoylcysteine. In the second step the latter compound is decarboxylated to form 4'-phosphopantotheine.</text>
</comment>
<feature type="binding site" evidence="3">
    <location>
        <position position="353"/>
    </location>
    <ligand>
        <name>CTP</name>
        <dbReference type="ChEBI" id="CHEBI:37563"/>
    </ligand>
</feature>
<evidence type="ECO:0000259" key="6">
    <source>
        <dbReference type="Pfam" id="PF04127"/>
    </source>
</evidence>